<dbReference type="Gene3D" id="1.20.1280.50">
    <property type="match status" value="1"/>
</dbReference>
<dbReference type="InterPro" id="IPR006553">
    <property type="entry name" value="Leu-rich_rpt_Cys-con_subtyp"/>
</dbReference>
<dbReference type="SMART" id="SM00256">
    <property type="entry name" value="FBOX"/>
    <property type="match status" value="1"/>
</dbReference>
<gene>
    <name evidence="4" type="primary">LOC116290949</name>
</gene>
<dbReference type="OrthoDB" id="3219396at2759"/>
<dbReference type="Pfam" id="PF25372">
    <property type="entry name" value="DUF7885"/>
    <property type="match status" value="1"/>
</dbReference>
<keyword evidence="3" id="KW-1185">Reference proteome</keyword>
<evidence type="ECO:0000259" key="2">
    <source>
        <dbReference type="PROSITE" id="PS50181"/>
    </source>
</evidence>
<dbReference type="GO" id="GO:0019005">
    <property type="term" value="C:SCF ubiquitin ligase complex"/>
    <property type="evidence" value="ECO:0007669"/>
    <property type="project" value="TreeGrafter"/>
</dbReference>
<dbReference type="SMART" id="SM00367">
    <property type="entry name" value="LRR_CC"/>
    <property type="match status" value="7"/>
</dbReference>
<keyword evidence="1" id="KW-0833">Ubl conjugation pathway</keyword>
<dbReference type="PANTHER" id="PTHR13318">
    <property type="entry name" value="PARTNER OF PAIRED, ISOFORM B-RELATED"/>
    <property type="match status" value="1"/>
</dbReference>
<dbReference type="PANTHER" id="PTHR13318:SF95">
    <property type="entry name" value="F-BOX PROTEIN YLR352W"/>
    <property type="match status" value="1"/>
</dbReference>
<protein>
    <submittedName>
        <fullName evidence="4">F-box/LRR-repeat protein fbxl-1-like</fullName>
    </submittedName>
</protein>
<evidence type="ECO:0000256" key="1">
    <source>
        <dbReference type="ARBA" id="ARBA00022786"/>
    </source>
</evidence>
<dbReference type="InterPro" id="IPR001810">
    <property type="entry name" value="F-box_dom"/>
</dbReference>
<feature type="domain" description="F-box" evidence="2">
    <location>
        <begin position="23"/>
        <end position="69"/>
    </location>
</feature>
<reference evidence="4" key="1">
    <citation type="submission" date="2025-08" db="UniProtKB">
        <authorList>
            <consortium name="RefSeq"/>
        </authorList>
    </citation>
    <scope>IDENTIFICATION</scope>
    <source>
        <tissue evidence="4">Tentacle</tissue>
    </source>
</reference>
<dbReference type="Proteomes" id="UP000515163">
    <property type="component" value="Unplaced"/>
</dbReference>
<dbReference type="InParanoid" id="A0A6P8HMR1"/>
<proteinExistence type="predicted"/>
<dbReference type="InterPro" id="IPR057207">
    <property type="entry name" value="FBXL15_LRR"/>
</dbReference>
<dbReference type="PROSITE" id="PS50181">
    <property type="entry name" value="FBOX"/>
    <property type="match status" value="1"/>
</dbReference>
<dbReference type="InterPro" id="IPR032675">
    <property type="entry name" value="LRR_dom_sf"/>
</dbReference>
<dbReference type="SUPFAM" id="SSF52047">
    <property type="entry name" value="RNI-like"/>
    <property type="match status" value="1"/>
</dbReference>
<dbReference type="FunCoup" id="A0A6P8HMR1">
    <property type="interactions" value="332"/>
</dbReference>
<evidence type="ECO:0000313" key="4">
    <source>
        <dbReference type="RefSeq" id="XP_031553935.1"/>
    </source>
</evidence>
<dbReference type="GO" id="GO:0031146">
    <property type="term" value="P:SCF-dependent proteasomal ubiquitin-dependent protein catabolic process"/>
    <property type="evidence" value="ECO:0007669"/>
    <property type="project" value="TreeGrafter"/>
</dbReference>
<dbReference type="GeneID" id="116290949"/>
<name>A0A6P8HMR1_ACTTE</name>
<dbReference type="Gene3D" id="3.80.10.10">
    <property type="entry name" value="Ribonuclease Inhibitor"/>
    <property type="match status" value="1"/>
</dbReference>
<organism evidence="3 4">
    <name type="scientific">Actinia tenebrosa</name>
    <name type="common">Australian red waratah sea anemone</name>
    <dbReference type="NCBI Taxonomy" id="6105"/>
    <lineage>
        <taxon>Eukaryota</taxon>
        <taxon>Metazoa</taxon>
        <taxon>Cnidaria</taxon>
        <taxon>Anthozoa</taxon>
        <taxon>Hexacorallia</taxon>
        <taxon>Actiniaria</taxon>
        <taxon>Actiniidae</taxon>
        <taxon>Actinia</taxon>
    </lineage>
</organism>
<accession>A0A6P8HMR1</accession>
<dbReference type="SUPFAM" id="SSF81383">
    <property type="entry name" value="F-box domain"/>
    <property type="match status" value="1"/>
</dbReference>
<evidence type="ECO:0000313" key="3">
    <source>
        <dbReference type="Proteomes" id="UP000515163"/>
    </source>
</evidence>
<dbReference type="KEGG" id="aten:116290949"/>
<dbReference type="Pfam" id="PF12937">
    <property type="entry name" value="F-box-like"/>
    <property type="match status" value="1"/>
</dbReference>
<dbReference type="AlphaFoldDB" id="A0A6P8HMR1"/>
<dbReference type="RefSeq" id="XP_031553935.1">
    <property type="nucleotide sequence ID" value="XM_031698075.1"/>
</dbReference>
<sequence>MASNQAAKRRAQQWKNTAKIVQTSQICKLPDNIMLIIFSFLDIKSLCSGSKVCRRWYHLGKDRSLWRSVDLRPWPLALRTLWKVVRNRISESVVELQIKGFIGTAKKNDKISLSLLEEIKTKCPNLEKLTLCYCDMRNVEVSCLPHSLKSLSLDHSIIPLGWFDSLKTDPFLKNFEDLNLTYCTRVSDTDVNSIGKLSTLKRLNVSNCYRITDNGVQCIATKLEDLTHLDLSDCTSVTDLGLHHIGRHLINLKSLSLQNCRSVTDIGIGALVYGLKELDYLSLSKCHEISDTGLASVAEHCKKLTVLNIVECPKITSTGLDSIKTLLPNCVIEGPESTVSLWGRVGQGGNRLGCNP</sequence>
<dbReference type="InterPro" id="IPR036047">
    <property type="entry name" value="F-box-like_dom_sf"/>
</dbReference>